<dbReference type="InterPro" id="IPR003604">
    <property type="entry name" value="Matrin/U1-like-C_Znf_C2H2"/>
</dbReference>
<dbReference type="GO" id="GO:0008270">
    <property type="term" value="F:zinc ion binding"/>
    <property type="evidence" value="ECO:0007669"/>
    <property type="project" value="InterPro"/>
</dbReference>
<feature type="compositionally biased region" description="Polar residues" evidence="1">
    <location>
        <begin position="22"/>
        <end position="54"/>
    </location>
</feature>
<evidence type="ECO:0000256" key="1">
    <source>
        <dbReference type="SAM" id="MobiDB-lite"/>
    </source>
</evidence>
<reference evidence="3 4" key="1">
    <citation type="journal article" date="2021" name="Elife">
        <title>Chloroplast acquisition without the gene transfer in kleptoplastic sea slugs, Plakobranchus ocellatus.</title>
        <authorList>
            <person name="Maeda T."/>
            <person name="Takahashi S."/>
            <person name="Yoshida T."/>
            <person name="Shimamura S."/>
            <person name="Takaki Y."/>
            <person name="Nagai Y."/>
            <person name="Toyoda A."/>
            <person name="Suzuki Y."/>
            <person name="Arimoto A."/>
            <person name="Ishii H."/>
            <person name="Satoh N."/>
            <person name="Nishiyama T."/>
            <person name="Hasebe M."/>
            <person name="Maruyama T."/>
            <person name="Minagawa J."/>
            <person name="Obokata J."/>
            <person name="Shigenobu S."/>
        </authorList>
    </citation>
    <scope>NUCLEOTIDE SEQUENCE [LARGE SCALE GENOMIC DNA]</scope>
</reference>
<feature type="compositionally biased region" description="Polar residues" evidence="1">
    <location>
        <begin position="228"/>
        <end position="265"/>
    </location>
</feature>
<proteinExistence type="predicted"/>
<feature type="region of interest" description="Disordered" evidence="1">
    <location>
        <begin position="228"/>
        <end position="267"/>
    </location>
</feature>
<dbReference type="PROSITE" id="PS00028">
    <property type="entry name" value="ZINC_FINGER_C2H2_1"/>
    <property type="match status" value="2"/>
</dbReference>
<feature type="compositionally biased region" description="Gly residues" evidence="1">
    <location>
        <begin position="848"/>
        <end position="878"/>
    </location>
</feature>
<dbReference type="SMART" id="SM00451">
    <property type="entry name" value="ZnF_U1"/>
    <property type="match status" value="4"/>
</dbReference>
<feature type="compositionally biased region" description="Basic and acidic residues" evidence="1">
    <location>
        <begin position="881"/>
        <end position="895"/>
    </location>
</feature>
<feature type="compositionally biased region" description="Low complexity" evidence="1">
    <location>
        <begin position="143"/>
        <end position="206"/>
    </location>
</feature>
<feature type="compositionally biased region" description="Basic and acidic residues" evidence="1">
    <location>
        <begin position="525"/>
        <end position="537"/>
    </location>
</feature>
<dbReference type="AlphaFoldDB" id="A0AAV4I7K8"/>
<dbReference type="SMART" id="SM00355">
    <property type="entry name" value="ZnF_C2H2"/>
    <property type="match status" value="4"/>
</dbReference>
<name>A0AAV4I7K8_9GAST</name>
<feature type="compositionally biased region" description="Polar residues" evidence="1">
    <location>
        <begin position="290"/>
        <end position="312"/>
    </location>
</feature>
<dbReference type="InterPro" id="IPR052644">
    <property type="entry name" value="ZMAT3"/>
</dbReference>
<dbReference type="Pfam" id="PF12874">
    <property type="entry name" value="zf-met"/>
    <property type="match status" value="4"/>
</dbReference>
<dbReference type="EMBL" id="BMAT01006032">
    <property type="protein sequence ID" value="GFS04641.1"/>
    <property type="molecule type" value="Genomic_DNA"/>
</dbReference>
<dbReference type="Proteomes" id="UP000762676">
    <property type="component" value="Unassembled WGS sequence"/>
</dbReference>
<feature type="compositionally biased region" description="Low complexity" evidence="1">
    <location>
        <begin position="389"/>
        <end position="417"/>
    </location>
</feature>
<dbReference type="InterPro" id="IPR036236">
    <property type="entry name" value="Znf_C2H2_sf"/>
</dbReference>
<sequence length="991" mass="109271">MSYSGYQYSSGTSGYDQSTQGADMTSYSQSQPAYDSTMQYSHPDQSNQYTSVATNPSTYEYSYSTEYYSQSQASQPPDYSQPSQTGYNQASGSTTDSYYSYSVNTAQAQPTHQPVAPAQSYLSSGEVQTPAYSGGQALTGYDTTQSQYQPQQYQQTSQPQYQHYQQHTPQPNQQQQQQHQQQYQQASHQGQQQPQYQEQSYSQPQYQAALPQGYENVAPSATADYGVSNSATQSGMSTYSNPNTSGMGGYSNPNTSEGTWPSISEGTWPAENQYVESSGYYQTEAPARTGNYQQDVPTYAPNDSDSRVNNNTGGFSSYSDNGSSSFSSYTEGNFSAPAGRGYRNSSPRGRANYPEPSKTEFGGYSGPAPSARGGWRQPPETGRGGMRGGTAARGRGTFHQDSRGSSFGSRASAAWSGPQQRKTESGASWRGGGNQPRRPADFQSGPSYGPRKNFNGQDNQNHSHEGRQGFNRGGAGFGFSSSRGKLQPPAYVQPQIARPPLDDGPAFETQRPYRKPENIKAPSRPQDKLMNEVEQKFKAAAKKKPSPEELKRMEEEKKKAEEEAKKKAEEEKKKAEEERKRAEEEAKKRAEEDKKRAEEEKKRAAEELRKKLADEAVKAAPPTKPPETAEEIAYEEEIQRKIRESVVVLTSAVEEQQQPVGPQGDPMAELEMSEELRELLKSLTTQYLCKLCSVRIVGPQMASMHYNGKNHLKKLRNFVQTNGRSAGFYLGVKEKNAKDTKDDDGENKAEAVEETEVDEKKYCKICKVSFSQPSQAEMHYKGKNHAKKLKACGGANGTGPEVFECKICCVTVTAQEHLTAHLNGARHKLQVRKIDANENYSGSVPNRGRGGLGYRGRGGRGGGSDWKPGTDGGRGGFRGRGRGDFRGRGGHDQAKRGSLMDYTDEELQNLFSIDPSKKFCFDLANYRTPSGSLYCSSCDVAMTEEPQFLLHLGSKKHGDKVLGKKKKQRKTIVGAALRDSTSISMNISRRD</sequence>
<evidence type="ECO:0000259" key="2">
    <source>
        <dbReference type="PROSITE" id="PS00028"/>
    </source>
</evidence>
<feature type="region of interest" description="Disordered" evidence="1">
    <location>
        <begin position="1"/>
        <end position="54"/>
    </location>
</feature>
<dbReference type="SUPFAM" id="SSF57667">
    <property type="entry name" value="beta-beta-alpha zinc fingers"/>
    <property type="match status" value="4"/>
</dbReference>
<feature type="compositionally biased region" description="Low complexity" evidence="1">
    <location>
        <begin position="313"/>
        <end position="329"/>
    </location>
</feature>
<gene>
    <name evidence="3" type="ORF">ElyMa_002916700</name>
</gene>
<dbReference type="PANTHER" id="PTHR46786:SF1">
    <property type="entry name" value="ZINC FINGER MATRIN-TYPE PROTEIN 3"/>
    <property type="match status" value="1"/>
</dbReference>
<dbReference type="GO" id="GO:0003676">
    <property type="term" value="F:nucleic acid binding"/>
    <property type="evidence" value="ECO:0007669"/>
    <property type="project" value="InterPro"/>
</dbReference>
<feature type="domain" description="C2H2-type" evidence="2">
    <location>
        <begin position="763"/>
        <end position="785"/>
    </location>
</feature>
<accession>A0AAV4I7K8</accession>
<comment type="caution">
    <text evidence="3">The sequence shown here is derived from an EMBL/GenBank/DDBJ whole genome shotgun (WGS) entry which is preliminary data.</text>
</comment>
<feature type="compositionally biased region" description="Low complexity" evidence="1">
    <location>
        <begin position="1"/>
        <end position="21"/>
    </location>
</feature>
<feature type="region of interest" description="Disordered" evidence="1">
    <location>
        <begin position="67"/>
        <end position="206"/>
    </location>
</feature>
<feature type="compositionally biased region" description="Polar residues" evidence="1">
    <location>
        <begin position="73"/>
        <end position="96"/>
    </location>
</feature>
<feature type="region of interest" description="Disordered" evidence="1">
    <location>
        <begin position="286"/>
        <end position="631"/>
    </location>
</feature>
<feature type="domain" description="C2H2-type" evidence="2">
    <location>
        <begin position="805"/>
        <end position="827"/>
    </location>
</feature>
<dbReference type="InterPro" id="IPR013087">
    <property type="entry name" value="Znf_C2H2_type"/>
</dbReference>
<feature type="compositionally biased region" description="Polar residues" evidence="1">
    <location>
        <begin position="103"/>
        <end position="112"/>
    </location>
</feature>
<dbReference type="PANTHER" id="PTHR46786">
    <property type="entry name" value="ZINC FINGER MATRIN-TYPE PROTEIN 3"/>
    <property type="match status" value="1"/>
</dbReference>
<feature type="region of interest" description="Disordered" evidence="1">
    <location>
        <begin position="840"/>
        <end position="896"/>
    </location>
</feature>
<evidence type="ECO:0000313" key="4">
    <source>
        <dbReference type="Proteomes" id="UP000762676"/>
    </source>
</evidence>
<keyword evidence="4" id="KW-1185">Reference proteome</keyword>
<feature type="compositionally biased region" description="Polar residues" evidence="1">
    <location>
        <begin position="120"/>
        <end position="131"/>
    </location>
</feature>
<dbReference type="Gene3D" id="3.30.160.60">
    <property type="entry name" value="Classic Zinc Finger"/>
    <property type="match status" value="3"/>
</dbReference>
<protein>
    <submittedName>
        <fullName evidence="3">Zinc finger protein 346</fullName>
    </submittedName>
</protein>
<organism evidence="3 4">
    <name type="scientific">Elysia marginata</name>
    <dbReference type="NCBI Taxonomy" id="1093978"/>
    <lineage>
        <taxon>Eukaryota</taxon>
        <taxon>Metazoa</taxon>
        <taxon>Spiralia</taxon>
        <taxon>Lophotrochozoa</taxon>
        <taxon>Mollusca</taxon>
        <taxon>Gastropoda</taxon>
        <taxon>Heterobranchia</taxon>
        <taxon>Euthyneura</taxon>
        <taxon>Panpulmonata</taxon>
        <taxon>Sacoglossa</taxon>
        <taxon>Placobranchoidea</taxon>
        <taxon>Plakobranchidae</taxon>
        <taxon>Elysia</taxon>
    </lineage>
</organism>
<evidence type="ECO:0000313" key="3">
    <source>
        <dbReference type="EMBL" id="GFS04641.1"/>
    </source>
</evidence>
<feature type="compositionally biased region" description="Basic and acidic residues" evidence="1">
    <location>
        <begin position="545"/>
        <end position="617"/>
    </location>
</feature>